<evidence type="ECO:0000259" key="7">
    <source>
        <dbReference type="Pfam" id="PF07195"/>
    </source>
</evidence>
<dbReference type="GO" id="GO:0007155">
    <property type="term" value="P:cell adhesion"/>
    <property type="evidence" value="ECO:0007669"/>
    <property type="project" value="InterPro"/>
</dbReference>
<dbReference type="Proteomes" id="UP000240010">
    <property type="component" value="Unassembled WGS sequence"/>
</dbReference>
<evidence type="ECO:0000259" key="6">
    <source>
        <dbReference type="Pfam" id="PF02465"/>
    </source>
</evidence>
<dbReference type="Pfam" id="PF07196">
    <property type="entry name" value="Flagellin_IN"/>
    <property type="match status" value="1"/>
</dbReference>
<dbReference type="Pfam" id="PF07195">
    <property type="entry name" value="FliD_C"/>
    <property type="match status" value="1"/>
</dbReference>
<evidence type="ECO:0000313" key="8">
    <source>
        <dbReference type="EMBL" id="PPK77141.1"/>
    </source>
</evidence>
<gene>
    <name evidence="8" type="ORF">B0F87_102248</name>
</gene>
<dbReference type="InterPro" id="IPR010810">
    <property type="entry name" value="Flagellin_hook_IN_motif"/>
</dbReference>
<dbReference type="AlphaFoldDB" id="A0A2S6HID0"/>
<evidence type="ECO:0000256" key="3">
    <source>
        <dbReference type="ARBA" id="ARBA00023054"/>
    </source>
</evidence>
<dbReference type="RefSeq" id="WP_104427869.1">
    <property type="nucleotide sequence ID" value="NZ_PTIZ01000002.1"/>
</dbReference>
<dbReference type="InterPro" id="IPR010809">
    <property type="entry name" value="FliD_C"/>
</dbReference>
<accession>A0A2S6HID0</accession>
<evidence type="ECO:0000256" key="1">
    <source>
        <dbReference type="ARBA" id="ARBA00009764"/>
    </source>
</evidence>
<dbReference type="InterPro" id="IPR040026">
    <property type="entry name" value="FliD"/>
</dbReference>
<proteinExistence type="inferred from homology"/>
<feature type="domain" description="Flagellar hook-associated protein 2 C-terminal" evidence="7">
    <location>
        <begin position="229"/>
        <end position="451"/>
    </location>
</feature>
<dbReference type="Pfam" id="PF02465">
    <property type="entry name" value="FliD_N"/>
    <property type="match status" value="1"/>
</dbReference>
<protein>
    <recommendedName>
        <fullName evidence="5">Flagellar hook-associated protein 2</fullName>
        <shortName evidence="5">HAP2</shortName>
    </recommendedName>
    <alternativeName>
        <fullName evidence="5">Flagellar cap protein</fullName>
    </alternativeName>
</protein>
<keyword evidence="8" id="KW-0966">Cell projection</keyword>
<evidence type="ECO:0000256" key="4">
    <source>
        <dbReference type="ARBA" id="ARBA00023143"/>
    </source>
</evidence>
<name>A0A2S6HID0_9GAMM</name>
<dbReference type="GO" id="GO:0009421">
    <property type="term" value="C:bacterial-type flagellum filament cap"/>
    <property type="evidence" value="ECO:0007669"/>
    <property type="project" value="InterPro"/>
</dbReference>
<keyword evidence="8" id="KW-0282">Flagellum</keyword>
<dbReference type="EMBL" id="PTIZ01000002">
    <property type="protein sequence ID" value="PPK77141.1"/>
    <property type="molecule type" value="Genomic_DNA"/>
</dbReference>
<dbReference type="InterPro" id="IPR003481">
    <property type="entry name" value="FliD_N"/>
</dbReference>
<dbReference type="GO" id="GO:0009424">
    <property type="term" value="C:bacterial-type flagellum hook"/>
    <property type="evidence" value="ECO:0007669"/>
    <property type="project" value="UniProtKB-UniRule"/>
</dbReference>
<keyword evidence="8" id="KW-0969">Cilium</keyword>
<keyword evidence="4 5" id="KW-0975">Bacterial flagellum</keyword>
<sequence>MSISSSTGLGSGMDINGIVSQLIKAEGQPQFNAITRQETAANARLSGLGSLKSALSSFQTAVQKLKDGNLFKATQAVSANTAIFTTTAGAGAVPGSHTVEVTQLAKSKQSITTTEYANTASVATATGGALDFTYPAGSTKTAFSVSIGANATLANVRDAINGATGNNGVTASIINVDSTVTPGTTISKLVLTSKDTGTANAFSLAVTGGDAGLNALDTATPANYSTVAATDATIKVDGLAATRSTNTITDVLPGVTLNLQSAAVGTVVNLGVTLDTTAISKTIADFVTAFNSLHSTTSGLGKYAGTSGSSNGSLLGNATLRNISNQLRQDTSNTVTSATSSYNSLAMIGISINKDGVMALDSTKLTTALTANLSAVSDVFSSTDGVATRLDSKLTQYLQSGGPLDSQQTSLNKQLTSFTAKRADVQSRMDSLQASMIKQFTAMDVVVGKLKSTSTYLAQALAY</sequence>
<keyword evidence="5" id="KW-0964">Secreted</keyword>
<reference evidence="8 9" key="1">
    <citation type="submission" date="2018-02" db="EMBL/GenBank/DDBJ databases">
        <title>Subsurface microbial communities from deep shales in Ohio and West Virginia, USA.</title>
        <authorList>
            <person name="Wrighton K."/>
        </authorList>
    </citation>
    <scope>NUCLEOTIDE SEQUENCE [LARGE SCALE GENOMIC DNA]</scope>
    <source>
        <strain evidence="8 9">OWC-DMM</strain>
    </source>
</reference>
<comment type="caution">
    <text evidence="8">The sequence shown here is derived from an EMBL/GenBank/DDBJ whole genome shotgun (WGS) entry which is preliminary data.</text>
</comment>
<comment type="function">
    <text evidence="5">Required for morphogenesis and for the elongation of the flagellar filament by facilitating polymerization of the flagellin monomers at the tip of growing filament. Forms a capping structure, which prevents flagellin subunits (transported through the central channel of the flagellum) from leaking out without polymerization at the distal end.</text>
</comment>
<keyword evidence="3" id="KW-0175">Coiled coil</keyword>
<feature type="domain" description="Flagellar hook-associated protein 2 N-terminal" evidence="6">
    <location>
        <begin position="11"/>
        <end position="107"/>
    </location>
</feature>
<evidence type="ECO:0000256" key="2">
    <source>
        <dbReference type="ARBA" id="ARBA00011255"/>
    </source>
</evidence>
<organism evidence="8 9">
    <name type="scientific">Methylobacter tundripaludum</name>
    <dbReference type="NCBI Taxonomy" id="173365"/>
    <lineage>
        <taxon>Bacteria</taxon>
        <taxon>Pseudomonadati</taxon>
        <taxon>Pseudomonadota</taxon>
        <taxon>Gammaproteobacteria</taxon>
        <taxon>Methylococcales</taxon>
        <taxon>Methylococcaceae</taxon>
        <taxon>Methylobacter</taxon>
    </lineage>
</organism>
<dbReference type="PANTHER" id="PTHR30288">
    <property type="entry name" value="FLAGELLAR CAP/ASSEMBLY PROTEIN FLID"/>
    <property type="match status" value="1"/>
</dbReference>
<dbReference type="GO" id="GO:0005576">
    <property type="term" value="C:extracellular region"/>
    <property type="evidence" value="ECO:0007669"/>
    <property type="project" value="UniProtKB-SubCell"/>
</dbReference>
<evidence type="ECO:0000256" key="5">
    <source>
        <dbReference type="RuleBase" id="RU362066"/>
    </source>
</evidence>
<evidence type="ECO:0000313" key="9">
    <source>
        <dbReference type="Proteomes" id="UP000240010"/>
    </source>
</evidence>
<comment type="subcellular location">
    <subcellularLocation>
        <location evidence="5">Secreted</location>
    </subcellularLocation>
    <subcellularLocation>
        <location evidence="5">Bacterial flagellum</location>
    </subcellularLocation>
</comment>
<dbReference type="GO" id="GO:0071973">
    <property type="term" value="P:bacterial-type flagellum-dependent cell motility"/>
    <property type="evidence" value="ECO:0007669"/>
    <property type="project" value="TreeGrafter"/>
</dbReference>
<comment type="similarity">
    <text evidence="1 5">Belongs to the FliD family.</text>
</comment>
<comment type="subunit">
    <text evidence="2 5">Homopentamer.</text>
</comment>
<dbReference type="PANTHER" id="PTHR30288:SF0">
    <property type="entry name" value="FLAGELLAR HOOK-ASSOCIATED PROTEIN 2"/>
    <property type="match status" value="1"/>
</dbReference>